<protein>
    <recommendedName>
        <fullName evidence="3">Ubiquitin-protein ligase</fullName>
    </recommendedName>
</protein>
<dbReference type="PANTHER" id="PTHR31293">
    <property type="entry name" value="RNI-LIKE SUPERFAMILY PROTEIN"/>
    <property type="match status" value="1"/>
</dbReference>
<dbReference type="Gene3D" id="3.80.10.10">
    <property type="entry name" value="Ribonuclease Inhibitor"/>
    <property type="match status" value="1"/>
</dbReference>
<sequence length="281" mass="32216">MQHTGNIMGFYLISSTCKLAQSDVDQFIIFVSKHGIQKLTLDMANEENYMLPNRIFTCATLTHLKLSRCFFSLQLEHSKIAGHRGSEDMINLPMLETLELRFCVGVDSVYLKLGSVRVPDKLCRPLKLQSLKICDFKISVESISCAFCLLHNSPNLYELEIDEVVKANETSRNSAKLLSYLSMEEDLVNEALKLIQTVRLRKFKGSSTEMCLISVLISHSKKIERMIIEQSDKGNVTSFKEQLRELLRCICRASPKAVKLDLLWHMEVVPLWMTKVCVQYW</sequence>
<organism evidence="1 2">
    <name type="scientific">Solanum tuberosum</name>
    <name type="common">Potato</name>
    <dbReference type="NCBI Taxonomy" id="4113"/>
    <lineage>
        <taxon>Eukaryota</taxon>
        <taxon>Viridiplantae</taxon>
        <taxon>Streptophyta</taxon>
        <taxon>Embryophyta</taxon>
        <taxon>Tracheophyta</taxon>
        <taxon>Spermatophyta</taxon>
        <taxon>Magnoliopsida</taxon>
        <taxon>eudicotyledons</taxon>
        <taxon>Gunneridae</taxon>
        <taxon>Pentapetalae</taxon>
        <taxon>asterids</taxon>
        <taxon>lamiids</taxon>
        <taxon>Solanales</taxon>
        <taxon>Solanaceae</taxon>
        <taxon>Solanoideae</taxon>
        <taxon>Solaneae</taxon>
        <taxon>Solanum</taxon>
    </lineage>
</organism>
<evidence type="ECO:0008006" key="3">
    <source>
        <dbReference type="Google" id="ProtNLM"/>
    </source>
</evidence>
<dbReference type="PANTHER" id="PTHR31293:SF12">
    <property type="entry name" value="RNI-LIKE SUPERFAMILY PROTEIN"/>
    <property type="match status" value="1"/>
</dbReference>
<accession>A0ABQ7UWS5</accession>
<dbReference type="Proteomes" id="UP000826656">
    <property type="component" value="Unassembled WGS sequence"/>
</dbReference>
<dbReference type="EMBL" id="JAIVGD010000018">
    <property type="protein sequence ID" value="KAH0756285.1"/>
    <property type="molecule type" value="Genomic_DNA"/>
</dbReference>
<dbReference type="SUPFAM" id="SSF52047">
    <property type="entry name" value="RNI-like"/>
    <property type="match status" value="1"/>
</dbReference>
<dbReference type="InterPro" id="IPR032675">
    <property type="entry name" value="LRR_dom_sf"/>
</dbReference>
<reference evidence="1 2" key="1">
    <citation type="journal article" date="2021" name="bioRxiv">
        <title>Chromosome-scale and haplotype-resolved genome assembly of a tetraploid potato cultivar.</title>
        <authorList>
            <person name="Sun H."/>
            <person name="Jiao W.-B."/>
            <person name="Krause K."/>
            <person name="Campoy J.A."/>
            <person name="Goel M."/>
            <person name="Folz-Donahue K."/>
            <person name="Kukat C."/>
            <person name="Huettel B."/>
            <person name="Schneeberger K."/>
        </authorList>
    </citation>
    <scope>NUCLEOTIDE SEQUENCE [LARGE SCALE GENOMIC DNA]</scope>
    <source>
        <strain evidence="1">SolTubOtavaFocal</strain>
        <tissue evidence="1">Leaves</tissue>
    </source>
</reference>
<gene>
    <name evidence="1" type="ORF">KY290_026555</name>
</gene>
<keyword evidence="2" id="KW-1185">Reference proteome</keyword>
<evidence type="ECO:0000313" key="2">
    <source>
        <dbReference type="Proteomes" id="UP000826656"/>
    </source>
</evidence>
<comment type="caution">
    <text evidence="1">The sequence shown here is derived from an EMBL/GenBank/DDBJ whole genome shotgun (WGS) entry which is preliminary data.</text>
</comment>
<name>A0ABQ7UWS5_SOLTU</name>
<proteinExistence type="predicted"/>
<evidence type="ECO:0000313" key="1">
    <source>
        <dbReference type="EMBL" id="KAH0756285.1"/>
    </source>
</evidence>
<dbReference type="InterPro" id="IPR055294">
    <property type="entry name" value="FBL60-like"/>
</dbReference>